<accession>A0A3B1B1S3</accession>
<evidence type="ECO:0000256" key="3">
    <source>
        <dbReference type="ARBA" id="ARBA00023004"/>
    </source>
</evidence>
<sequence>MTGLNIPAAPRWAILIVISVLAGYASYKLAGPSVVVPEVAMSQVYPASSGALNILDRSFSLSPAENPLRNEALELMSEDQAKGWILYNKIVETGRARYYHSCFACHGDWLNGTVPAQTTGAHEPGTPNPLQAAFALWRIDIGGSEQEKTPETQQAPATPVAHKKLDETKVWQIITFLTDSAGLVPQSDMAGAGSKNPPLMDMALYQQRCAVCHGEHGANAGPASKRMYPQPRDFSLALFKYKTSPGTLPPRDSDLFHTIKRGLTESGMPAWGHFLSDAQIDSLIPVIKGFDITAAWAPEDADEDDFDEQGYYLKTDFLQISEIEPVTGQVPFSEKSIAQGKVAFDRICIKCHGPEGRGNITTAKSWLEDDWNNRIWPRDLSKPWTWRVTQADGPEAQSREQTIRNIYTRLSIGLPGTPMPAHRATEAGNRDPLGAEDRWHVANYVYSLRQKSVPLGDKPLIQALYVTGPLPDSLDDAAWENTPAVSLRLWPNIIKQERLTTPLNDAVTVRVLYNDEDIAFLLEVNDRTDSRPGEKVSMRVQDRRYRLNPDALAIRFPRVDAVETGPQLLTPHYLHGNNTNPTTQWYWNAGSLEPPQPASKLLMDAIGPAQRLTLRTNDHSLDAQGRWEQGRWRVLMKHPREASNGRDISFNEGLLIPVSFLNWDGSNGEILDRNTRTPWYWLVLSAPTETEQGLVLPVAVSIGVLLLGILLMRAQRSKG</sequence>
<dbReference type="Pfam" id="PF00034">
    <property type="entry name" value="Cytochrom_C"/>
    <property type="match status" value="1"/>
</dbReference>
<dbReference type="GO" id="GO:0009055">
    <property type="term" value="F:electron transfer activity"/>
    <property type="evidence" value="ECO:0007669"/>
    <property type="project" value="InterPro"/>
</dbReference>
<feature type="domain" description="Cytochrome c" evidence="5">
    <location>
        <begin position="335"/>
        <end position="449"/>
    </location>
</feature>
<dbReference type="GO" id="GO:0020037">
    <property type="term" value="F:heme binding"/>
    <property type="evidence" value="ECO:0007669"/>
    <property type="project" value="InterPro"/>
</dbReference>
<dbReference type="InterPro" id="IPR036909">
    <property type="entry name" value="Cyt_c-like_dom_sf"/>
</dbReference>
<feature type="transmembrane region" description="Helical" evidence="4">
    <location>
        <begin position="694"/>
        <end position="712"/>
    </location>
</feature>
<dbReference type="GO" id="GO:0046872">
    <property type="term" value="F:metal ion binding"/>
    <property type="evidence" value="ECO:0007669"/>
    <property type="project" value="UniProtKB-KW"/>
</dbReference>
<reference evidence="6" key="1">
    <citation type="submission" date="2018-06" db="EMBL/GenBank/DDBJ databases">
        <authorList>
            <person name="Zhirakovskaya E."/>
        </authorList>
    </citation>
    <scope>NUCLEOTIDE SEQUENCE</scope>
</reference>
<proteinExistence type="predicted"/>
<dbReference type="AlphaFoldDB" id="A0A3B1B1S3"/>
<keyword evidence="4" id="KW-0472">Membrane</keyword>
<keyword evidence="3" id="KW-0408">Iron</keyword>
<keyword evidence="4" id="KW-0812">Transmembrane</keyword>
<keyword evidence="2" id="KW-0479">Metal-binding</keyword>
<evidence type="ECO:0000256" key="2">
    <source>
        <dbReference type="ARBA" id="ARBA00022723"/>
    </source>
</evidence>
<dbReference type="Gene3D" id="2.60.40.1190">
    <property type="match status" value="1"/>
</dbReference>
<gene>
    <name evidence="6" type="ORF">MNBD_GAMMA20-1763</name>
</gene>
<feature type="domain" description="Cytochrome c" evidence="5">
    <location>
        <begin position="186"/>
        <end position="291"/>
    </location>
</feature>
<keyword evidence="4" id="KW-1133">Transmembrane helix</keyword>
<dbReference type="PANTHER" id="PTHR33751:SF1">
    <property type="entry name" value="CBB3-TYPE CYTOCHROME C OXIDASE SUBUNIT FIXP"/>
    <property type="match status" value="1"/>
</dbReference>
<evidence type="ECO:0000259" key="5">
    <source>
        <dbReference type="PROSITE" id="PS51007"/>
    </source>
</evidence>
<protein>
    <recommendedName>
        <fullName evidence="5">Cytochrome c domain-containing protein</fullName>
    </recommendedName>
</protein>
<dbReference type="EMBL" id="UOFU01000157">
    <property type="protein sequence ID" value="VAW99016.1"/>
    <property type="molecule type" value="Genomic_DNA"/>
</dbReference>
<dbReference type="Gene3D" id="1.10.760.10">
    <property type="entry name" value="Cytochrome c-like domain"/>
    <property type="match status" value="2"/>
</dbReference>
<keyword evidence="1" id="KW-0349">Heme</keyword>
<dbReference type="InterPro" id="IPR050597">
    <property type="entry name" value="Cytochrome_c_Oxidase_Subunit"/>
</dbReference>
<dbReference type="PANTHER" id="PTHR33751">
    <property type="entry name" value="CBB3-TYPE CYTOCHROME C OXIDASE SUBUNIT FIXP"/>
    <property type="match status" value="1"/>
</dbReference>
<dbReference type="SUPFAM" id="SSF46626">
    <property type="entry name" value="Cytochrome c"/>
    <property type="match status" value="3"/>
</dbReference>
<evidence type="ECO:0000256" key="4">
    <source>
        <dbReference type="SAM" id="Phobius"/>
    </source>
</evidence>
<dbReference type="InterPro" id="IPR009056">
    <property type="entry name" value="Cyt_c-like_dom"/>
</dbReference>
<evidence type="ECO:0000256" key="1">
    <source>
        <dbReference type="ARBA" id="ARBA00022617"/>
    </source>
</evidence>
<dbReference type="PROSITE" id="PS51007">
    <property type="entry name" value="CYTC"/>
    <property type="match status" value="2"/>
</dbReference>
<dbReference type="Pfam" id="PF13442">
    <property type="entry name" value="Cytochrome_CBB3"/>
    <property type="match status" value="1"/>
</dbReference>
<name>A0A3B1B1S3_9ZZZZ</name>
<organism evidence="6">
    <name type="scientific">hydrothermal vent metagenome</name>
    <dbReference type="NCBI Taxonomy" id="652676"/>
    <lineage>
        <taxon>unclassified sequences</taxon>
        <taxon>metagenomes</taxon>
        <taxon>ecological metagenomes</taxon>
    </lineage>
</organism>
<evidence type="ECO:0000313" key="6">
    <source>
        <dbReference type="EMBL" id="VAW99016.1"/>
    </source>
</evidence>